<dbReference type="EMBL" id="LXWW01000102">
    <property type="protein sequence ID" value="OAO16047.1"/>
    <property type="molecule type" value="Genomic_DNA"/>
</dbReference>
<organism evidence="1 2">
    <name type="scientific">Blastocystis sp. subtype 1 (strain ATCC 50177 / NandII)</name>
    <dbReference type="NCBI Taxonomy" id="478820"/>
    <lineage>
        <taxon>Eukaryota</taxon>
        <taxon>Sar</taxon>
        <taxon>Stramenopiles</taxon>
        <taxon>Bigyra</taxon>
        <taxon>Opalozoa</taxon>
        <taxon>Opalinata</taxon>
        <taxon>Blastocystidae</taxon>
        <taxon>Blastocystis</taxon>
    </lineage>
</organism>
<accession>A0A196SIP0</accession>
<reference evidence="1 2" key="1">
    <citation type="submission" date="2016-05" db="EMBL/GenBank/DDBJ databases">
        <title>Nuclear genome of Blastocystis sp. subtype 1 NandII.</title>
        <authorList>
            <person name="Gentekaki E."/>
            <person name="Curtis B."/>
            <person name="Stairs C."/>
            <person name="Eme L."/>
            <person name="Herman E."/>
            <person name="Klimes V."/>
            <person name="Arias M.C."/>
            <person name="Elias M."/>
            <person name="Hilliou F."/>
            <person name="Klute M."/>
            <person name="Malik S.-B."/>
            <person name="Pightling A."/>
            <person name="Rachubinski R."/>
            <person name="Salas D."/>
            <person name="Schlacht A."/>
            <person name="Suga H."/>
            <person name="Archibald J."/>
            <person name="Ball S.G."/>
            <person name="Clark G."/>
            <person name="Dacks J."/>
            <person name="Van Der Giezen M."/>
            <person name="Tsaousis A."/>
            <person name="Roger A."/>
        </authorList>
    </citation>
    <scope>NUCLEOTIDE SEQUENCE [LARGE SCALE GENOMIC DNA]</scope>
    <source>
        <strain evidence="2">ATCC 50177 / NandII</strain>
    </source>
</reference>
<dbReference type="Proteomes" id="UP000078348">
    <property type="component" value="Unassembled WGS sequence"/>
</dbReference>
<keyword evidence="2" id="KW-1185">Reference proteome</keyword>
<evidence type="ECO:0000313" key="1">
    <source>
        <dbReference type="EMBL" id="OAO16047.1"/>
    </source>
</evidence>
<protein>
    <submittedName>
        <fullName evidence="1">Uncharacterized protein</fullName>
    </submittedName>
</protein>
<evidence type="ECO:0000313" key="2">
    <source>
        <dbReference type="Proteomes" id="UP000078348"/>
    </source>
</evidence>
<sequence length="134" mass="16089">MFLTLIPIHMKIGEKELRGGLCHYFSYAVFRRSMRNPFFHPYFYDYGGDKMELFHRLHMIGGYRMYVLSTDFGFNIPHKVTKMAEEYKLGKDEEPMFIQYEIFTHLFKNWDKGYHLYNRKRKASSPPNPSVSVL</sequence>
<proteinExistence type="predicted"/>
<gene>
    <name evidence="1" type="ORF">AV274_2233</name>
</gene>
<dbReference type="AlphaFoldDB" id="A0A196SIP0"/>
<comment type="caution">
    <text evidence="1">The sequence shown here is derived from an EMBL/GenBank/DDBJ whole genome shotgun (WGS) entry which is preliminary data.</text>
</comment>
<name>A0A196SIP0_BLAHN</name>